<dbReference type="Proteomes" id="UP001595724">
    <property type="component" value="Unassembled WGS sequence"/>
</dbReference>
<proteinExistence type="predicted"/>
<dbReference type="EMBL" id="JBHRYF010000001">
    <property type="protein sequence ID" value="MFC3659416.1"/>
    <property type="molecule type" value="Genomic_DNA"/>
</dbReference>
<organism evidence="5 6">
    <name type="scientific">Luteimonas notoginsengisoli</name>
    <dbReference type="NCBI Taxonomy" id="1578200"/>
    <lineage>
        <taxon>Bacteria</taxon>
        <taxon>Pseudomonadati</taxon>
        <taxon>Pseudomonadota</taxon>
        <taxon>Gammaproteobacteria</taxon>
        <taxon>Lysobacterales</taxon>
        <taxon>Lysobacteraceae</taxon>
        <taxon>Luteimonas</taxon>
    </lineage>
</organism>
<protein>
    <submittedName>
        <fullName evidence="5">NAD(P)-dependent oxidoreductase</fullName>
    </submittedName>
</protein>
<dbReference type="InterPro" id="IPR050223">
    <property type="entry name" value="D-isomer_2-hydroxyacid_DH"/>
</dbReference>
<feature type="region of interest" description="Disordered" evidence="3">
    <location>
        <begin position="102"/>
        <end position="121"/>
    </location>
</feature>
<dbReference type="PANTHER" id="PTHR10996">
    <property type="entry name" value="2-HYDROXYACID DEHYDROGENASE-RELATED"/>
    <property type="match status" value="1"/>
</dbReference>
<dbReference type="InterPro" id="IPR006140">
    <property type="entry name" value="D-isomer_DH_NAD-bd"/>
</dbReference>
<evidence type="ECO:0000259" key="4">
    <source>
        <dbReference type="Pfam" id="PF02826"/>
    </source>
</evidence>
<keyword evidence="6" id="KW-1185">Reference proteome</keyword>
<dbReference type="Pfam" id="PF02826">
    <property type="entry name" value="2-Hacid_dh_C"/>
    <property type="match status" value="1"/>
</dbReference>
<reference evidence="6" key="1">
    <citation type="journal article" date="2019" name="Int. J. Syst. Evol. Microbiol.">
        <title>The Global Catalogue of Microorganisms (GCM) 10K type strain sequencing project: providing services to taxonomists for standard genome sequencing and annotation.</title>
        <authorList>
            <consortium name="The Broad Institute Genomics Platform"/>
            <consortium name="The Broad Institute Genome Sequencing Center for Infectious Disease"/>
            <person name="Wu L."/>
            <person name="Ma J."/>
        </authorList>
    </citation>
    <scope>NUCLEOTIDE SEQUENCE [LARGE SCALE GENOMIC DNA]</scope>
    <source>
        <strain evidence="6">KCTC 42211</strain>
    </source>
</reference>
<dbReference type="InterPro" id="IPR036291">
    <property type="entry name" value="NAD(P)-bd_dom_sf"/>
</dbReference>
<comment type="caution">
    <text evidence="5">The sequence shown here is derived from an EMBL/GenBank/DDBJ whole genome shotgun (WGS) entry which is preliminary data.</text>
</comment>
<dbReference type="RefSeq" id="WP_386706752.1">
    <property type="nucleotide sequence ID" value="NZ_JBHRYF010000001.1"/>
</dbReference>
<gene>
    <name evidence="5" type="ORF">ACFOM9_04890</name>
</gene>
<evidence type="ECO:0000313" key="6">
    <source>
        <dbReference type="Proteomes" id="UP001595724"/>
    </source>
</evidence>
<sequence length="121" mass="12045">MAVAGVPQIVAAGWPTPEVAIHSHLANIARGGLIDEGALATPPCGVRLATAGPDVFEGQPTVTSRPLAHGNVVPEPRIAGATLSTRRAMVAPAVDNPVAAMGFRPGAGSSPSAIAAKQASR</sequence>
<evidence type="ECO:0000313" key="5">
    <source>
        <dbReference type="EMBL" id="MFC3659416.1"/>
    </source>
</evidence>
<keyword evidence="1" id="KW-0560">Oxidoreductase</keyword>
<dbReference type="Gene3D" id="3.40.50.720">
    <property type="entry name" value="NAD(P)-binding Rossmann-like Domain"/>
    <property type="match status" value="2"/>
</dbReference>
<accession>A0ABV7US02</accession>
<feature type="domain" description="D-isomer specific 2-hydroxyacid dehydrogenase NAD-binding" evidence="4">
    <location>
        <begin position="22"/>
        <end position="76"/>
    </location>
</feature>
<feature type="compositionally biased region" description="Low complexity" evidence="3">
    <location>
        <begin position="106"/>
        <end position="121"/>
    </location>
</feature>
<keyword evidence="2" id="KW-0520">NAD</keyword>
<evidence type="ECO:0000256" key="1">
    <source>
        <dbReference type="ARBA" id="ARBA00023002"/>
    </source>
</evidence>
<name>A0ABV7US02_9GAMM</name>
<evidence type="ECO:0000256" key="2">
    <source>
        <dbReference type="ARBA" id="ARBA00023027"/>
    </source>
</evidence>
<evidence type="ECO:0000256" key="3">
    <source>
        <dbReference type="SAM" id="MobiDB-lite"/>
    </source>
</evidence>
<dbReference type="PANTHER" id="PTHR10996:SF283">
    <property type="entry name" value="GLYOXYLATE_HYDROXYPYRUVATE REDUCTASE B"/>
    <property type="match status" value="1"/>
</dbReference>
<dbReference type="SUPFAM" id="SSF51735">
    <property type="entry name" value="NAD(P)-binding Rossmann-fold domains"/>
    <property type="match status" value="1"/>
</dbReference>